<proteinExistence type="predicted"/>
<name>A0A9P6IZ31_MORAP</name>
<protein>
    <recommendedName>
        <fullName evidence="3">F-box protein</fullName>
    </recommendedName>
</protein>
<comment type="caution">
    <text evidence="1">The sequence shown here is derived from an EMBL/GenBank/DDBJ whole genome shotgun (WGS) entry which is preliminary data.</text>
</comment>
<dbReference type="Proteomes" id="UP000738359">
    <property type="component" value="Unassembled WGS sequence"/>
</dbReference>
<dbReference type="SUPFAM" id="SSF52047">
    <property type="entry name" value="RNI-like"/>
    <property type="match status" value="1"/>
</dbReference>
<dbReference type="AlphaFoldDB" id="A0A9P6IZ31"/>
<dbReference type="Gene3D" id="3.80.10.10">
    <property type="entry name" value="Ribonuclease Inhibitor"/>
    <property type="match status" value="1"/>
</dbReference>
<gene>
    <name evidence="1" type="ORF">BGZ70_010459</name>
</gene>
<dbReference type="InterPro" id="IPR032675">
    <property type="entry name" value="LRR_dom_sf"/>
</dbReference>
<reference evidence="1" key="1">
    <citation type="journal article" date="2020" name="Fungal Divers.">
        <title>Resolving the Mortierellaceae phylogeny through synthesis of multi-gene phylogenetics and phylogenomics.</title>
        <authorList>
            <person name="Vandepol N."/>
            <person name="Liber J."/>
            <person name="Desiro A."/>
            <person name="Na H."/>
            <person name="Kennedy M."/>
            <person name="Barry K."/>
            <person name="Grigoriev I.V."/>
            <person name="Miller A.N."/>
            <person name="O'Donnell K."/>
            <person name="Stajich J.E."/>
            <person name="Bonito G."/>
        </authorList>
    </citation>
    <scope>NUCLEOTIDE SEQUENCE</scope>
    <source>
        <strain evidence="1">CK1249</strain>
    </source>
</reference>
<evidence type="ECO:0000313" key="1">
    <source>
        <dbReference type="EMBL" id="KAF9954749.1"/>
    </source>
</evidence>
<accession>A0A9P6IZ31</accession>
<evidence type="ECO:0008006" key="3">
    <source>
        <dbReference type="Google" id="ProtNLM"/>
    </source>
</evidence>
<organism evidence="1 2">
    <name type="scientific">Mortierella alpina</name>
    <name type="common">Oleaginous fungus</name>
    <name type="synonym">Mortierella renispora</name>
    <dbReference type="NCBI Taxonomy" id="64518"/>
    <lineage>
        <taxon>Eukaryota</taxon>
        <taxon>Fungi</taxon>
        <taxon>Fungi incertae sedis</taxon>
        <taxon>Mucoromycota</taxon>
        <taxon>Mortierellomycotina</taxon>
        <taxon>Mortierellomycetes</taxon>
        <taxon>Mortierellales</taxon>
        <taxon>Mortierellaceae</taxon>
        <taxon>Mortierella</taxon>
    </lineage>
</organism>
<sequence length="260" mass="28833">MAGAESLDCSPGPVLGFLGGNITTLSANSSLKLIDSIADLCPNLEDLTLWGGSISKNNPCPRIRSDLQSGMIYIIEICPIKRLRLVNAYLALGPRFWQACGEFGTKLKILDIELFDCKGMSSWGLFEELRHCEGLQWLRLTELRGVRQETMISCLKDLQQLRSLSLEIPDTEAGNFSMTMDEIADFLYSFPELSDVDLVVPKPCPGSTTTTPRSSIDLGPGKHRFGLPYARADPTMVFKNALNQNIYGRVEWSVPSIAYY</sequence>
<keyword evidence="2" id="KW-1185">Reference proteome</keyword>
<evidence type="ECO:0000313" key="2">
    <source>
        <dbReference type="Proteomes" id="UP000738359"/>
    </source>
</evidence>
<dbReference type="EMBL" id="JAAAHY010000949">
    <property type="protein sequence ID" value="KAF9954749.1"/>
    <property type="molecule type" value="Genomic_DNA"/>
</dbReference>
<dbReference type="OrthoDB" id="2348604at2759"/>